<dbReference type="AlphaFoldDB" id="A0A6J6C602"/>
<feature type="transmembrane region" description="Helical" evidence="3">
    <location>
        <begin position="112"/>
        <end position="145"/>
    </location>
</feature>
<keyword evidence="3" id="KW-0812">Transmembrane</keyword>
<proteinExistence type="predicted"/>
<evidence type="ECO:0000256" key="3">
    <source>
        <dbReference type="SAM" id="Phobius"/>
    </source>
</evidence>
<feature type="transmembrane region" description="Helical" evidence="3">
    <location>
        <begin position="79"/>
        <end position="100"/>
    </location>
</feature>
<feature type="domain" description="Histidine kinase/HSP90-like ATPase" evidence="4">
    <location>
        <begin position="304"/>
        <end position="392"/>
    </location>
</feature>
<dbReference type="EMBL" id="CAEZSX010000002">
    <property type="protein sequence ID" value="CAB4546791.1"/>
    <property type="molecule type" value="Genomic_DNA"/>
</dbReference>
<dbReference type="PANTHER" id="PTHR24421">
    <property type="entry name" value="NITRATE/NITRITE SENSOR PROTEIN NARX-RELATED"/>
    <property type="match status" value="1"/>
</dbReference>
<evidence type="ECO:0000259" key="4">
    <source>
        <dbReference type="Pfam" id="PF02518"/>
    </source>
</evidence>
<name>A0A6J6C602_9ZZZZ</name>
<protein>
    <submittedName>
        <fullName evidence="5">Unannotated protein</fullName>
    </submittedName>
</protein>
<dbReference type="Gene3D" id="3.30.565.10">
    <property type="entry name" value="Histidine kinase-like ATPase, C-terminal domain"/>
    <property type="match status" value="1"/>
</dbReference>
<keyword evidence="3" id="KW-0472">Membrane</keyword>
<dbReference type="InterPro" id="IPR050482">
    <property type="entry name" value="Sensor_HK_TwoCompSys"/>
</dbReference>
<feature type="transmembrane region" description="Helical" evidence="3">
    <location>
        <begin position="20"/>
        <end position="38"/>
    </location>
</feature>
<feature type="transmembrane region" description="Helical" evidence="3">
    <location>
        <begin position="165"/>
        <end position="183"/>
    </location>
</feature>
<dbReference type="Pfam" id="PF02518">
    <property type="entry name" value="HATPase_c"/>
    <property type="match status" value="1"/>
</dbReference>
<dbReference type="PANTHER" id="PTHR24421:SF61">
    <property type="entry name" value="OXYGEN SENSOR HISTIDINE KINASE NREB"/>
    <property type="match status" value="1"/>
</dbReference>
<evidence type="ECO:0000256" key="1">
    <source>
        <dbReference type="ARBA" id="ARBA00022679"/>
    </source>
</evidence>
<evidence type="ECO:0000313" key="5">
    <source>
        <dbReference type="EMBL" id="CAB4546791.1"/>
    </source>
</evidence>
<dbReference type="GO" id="GO:0016301">
    <property type="term" value="F:kinase activity"/>
    <property type="evidence" value="ECO:0007669"/>
    <property type="project" value="UniProtKB-KW"/>
</dbReference>
<dbReference type="GO" id="GO:0000160">
    <property type="term" value="P:phosphorelay signal transduction system"/>
    <property type="evidence" value="ECO:0007669"/>
    <property type="project" value="UniProtKB-KW"/>
</dbReference>
<reference evidence="5" key="1">
    <citation type="submission" date="2020-05" db="EMBL/GenBank/DDBJ databases">
        <authorList>
            <person name="Chiriac C."/>
            <person name="Salcher M."/>
            <person name="Ghai R."/>
            <person name="Kavagutti S V."/>
        </authorList>
    </citation>
    <scope>NUCLEOTIDE SEQUENCE</scope>
</reference>
<dbReference type="InterPro" id="IPR036890">
    <property type="entry name" value="HATPase_C_sf"/>
</dbReference>
<evidence type="ECO:0000256" key="2">
    <source>
        <dbReference type="ARBA" id="ARBA00022777"/>
    </source>
</evidence>
<feature type="transmembrane region" description="Helical" evidence="3">
    <location>
        <begin position="50"/>
        <end position="73"/>
    </location>
</feature>
<keyword evidence="2" id="KW-0418">Kinase</keyword>
<dbReference type="InterPro" id="IPR003594">
    <property type="entry name" value="HATPase_dom"/>
</dbReference>
<keyword evidence="3" id="KW-1133">Transmembrane helix</keyword>
<organism evidence="5">
    <name type="scientific">freshwater metagenome</name>
    <dbReference type="NCBI Taxonomy" id="449393"/>
    <lineage>
        <taxon>unclassified sequences</taxon>
        <taxon>metagenomes</taxon>
        <taxon>ecological metagenomes</taxon>
    </lineage>
</organism>
<dbReference type="SUPFAM" id="SSF55874">
    <property type="entry name" value="ATPase domain of HSP90 chaperone/DNA topoisomerase II/histidine kinase"/>
    <property type="match status" value="1"/>
</dbReference>
<sequence>MALKREVPTKSYSVNRVNQLFASIFSFLLIAVVSEALVNGFGQFEYLNPTVFLISVIVLLVLVVGFLVSHFAFQSPVVWFRSIPVFTLILLATWPLHYDASVILPESFKPWIWWLLGVSAIAAGTSFPFWLGVTYIVTVSLGWIALRISPSAGSGEFILAIQDSLHLFVLASIGIVMAIALRWQAAKTDFASQNLIASGVKSAQSQALGIEQARLDALVHDKVLTTLLIASKAQTPKEIELASNSAKDAIKNLESANESVGDYTPVTQVSFFEALNNRIRDAHPEFEVHLEQTNDSPLDDKVSEALTEATLQAIDNSTKHAGRVTKRIVSLQGSGKGLKIVVSDNGKGFRPSRISKDRLGIQLSIIGRVKGVGGRVFIRSAPGEGTDVVLEWSPSV</sequence>
<accession>A0A6J6C602</accession>
<gene>
    <name evidence="5" type="ORF">UFOPK1537_00026</name>
</gene>
<keyword evidence="1" id="KW-0808">Transferase</keyword>